<proteinExistence type="predicted"/>
<dbReference type="EMBL" id="VSSQ01003482">
    <property type="protein sequence ID" value="MPM20914.1"/>
    <property type="molecule type" value="Genomic_DNA"/>
</dbReference>
<reference evidence="1" key="1">
    <citation type="submission" date="2019-08" db="EMBL/GenBank/DDBJ databases">
        <authorList>
            <person name="Kucharzyk K."/>
            <person name="Murdoch R.W."/>
            <person name="Higgins S."/>
            <person name="Loffler F."/>
        </authorList>
    </citation>
    <scope>NUCLEOTIDE SEQUENCE</scope>
</reference>
<comment type="caution">
    <text evidence="1">The sequence shown here is derived from an EMBL/GenBank/DDBJ whole genome shotgun (WGS) entry which is preliminary data.</text>
</comment>
<name>A0A644Y455_9ZZZZ</name>
<evidence type="ECO:0000313" key="1">
    <source>
        <dbReference type="EMBL" id="MPM20914.1"/>
    </source>
</evidence>
<gene>
    <name evidence="1" type="ORF">SDC9_67352</name>
</gene>
<dbReference type="AlphaFoldDB" id="A0A644Y455"/>
<sequence length="190" mass="22256">MNKFMFSCFLLSLLFVNCTTKRIKTTINDRCLCDSIYDYSNPLTLISDRDSNLISYMKKVPFKHCLSLSDRIVKTGGKTFNPLLLNHNEIIGYIEKNSTEYKYVDTDFKNEELLFDFVSNDSTWVIKYGYFSNYKISVKNKFNYSDSIYSFQFEYLGLPINEGFFYHKISLTKKNILLIEFSNGVKCSCL</sequence>
<accession>A0A644Y455</accession>
<organism evidence="1">
    <name type="scientific">bioreactor metagenome</name>
    <dbReference type="NCBI Taxonomy" id="1076179"/>
    <lineage>
        <taxon>unclassified sequences</taxon>
        <taxon>metagenomes</taxon>
        <taxon>ecological metagenomes</taxon>
    </lineage>
</organism>
<protein>
    <submittedName>
        <fullName evidence="1">Uncharacterized protein</fullName>
    </submittedName>
</protein>